<dbReference type="EMBL" id="NCKW01020152">
    <property type="protein sequence ID" value="POM58794.1"/>
    <property type="molecule type" value="Genomic_DNA"/>
</dbReference>
<feature type="compositionally biased region" description="Basic residues" evidence="1">
    <location>
        <begin position="530"/>
        <end position="546"/>
    </location>
</feature>
<evidence type="ECO:0000259" key="2">
    <source>
        <dbReference type="Pfam" id="PF13843"/>
    </source>
</evidence>
<dbReference type="Pfam" id="PF13843">
    <property type="entry name" value="DDE_Tnp_1_7"/>
    <property type="match status" value="1"/>
</dbReference>
<accession>A0A2P4WZR6</accession>
<sequence>MAFQARWRELKKTGWTSKKPTGLSVDFTYLRPGKTKKDARGLDYFVGEEELMKHLDEIDIAKKKARREGSANAARRRKAQQAVETKKTPEENHFPVVAPTDLCSTQPPHRRGARRLQTSPFRHGLACSRRNLDPDFEDVDGSSNASDPSAVDNDAGSSQAIGTEEESNEGSRVGVEFDEGVDGDVNRVVESDHSNQFAGFDSDAENDGGDDDDSLTEYFDAEDVQLPIPPELPFGDRLISAFGGLENIAGGAVPDTVLKEMGEEGWSDLVTNTPYDYLMEPYEARSSAAMREDYPNLYDGNFGPTAKALAAAETPSGGFFYFLQPELWEEIAEESNDYFEESLDERVEGQHAKQVAREQNHPNFKAKTRERIRDELLKVPAIEAREMCHRFAAGYVPPAIMAFDEAMLPSRSTFNRMRVYIKDKPHKWGTKLFMLCCSATAYCIRFEVYCGKKERAGNSSSTDHKSGPAAVVRNLQQVFGPTVPSNGDMRLVVTDRFYSSVPLSLQHLTMGLYLIGAVRTDRQGLSTKLIPKKKKGDKKKPPKTPKNRPANIERGTFVVAEALHIPAMRVLRWWDTRPVHMLSTGGSVEPDRIVRRDKLTGEQQEVMCPRIVKDYQTYMGGVDVHDQLRLQRYSLQLCIK</sequence>
<evidence type="ECO:0000256" key="1">
    <source>
        <dbReference type="SAM" id="MobiDB-lite"/>
    </source>
</evidence>
<name>A0A2P4WZR6_9STRA</name>
<evidence type="ECO:0000313" key="3">
    <source>
        <dbReference type="EMBL" id="POM58794.1"/>
    </source>
</evidence>
<dbReference type="PANTHER" id="PTHR37069:SF2">
    <property type="entry name" value="PIGGYBAC TRANSPOSABLE ELEMENT-DERIVED PROTEIN DOMAIN-CONTAINING PROTEIN"/>
    <property type="match status" value="1"/>
</dbReference>
<feature type="region of interest" description="Disordered" evidence="1">
    <location>
        <begin position="63"/>
        <end position="215"/>
    </location>
</feature>
<reference evidence="3 4" key="1">
    <citation type="journal article" date="2017" name="Genome Biol. Evol.">
        <title>Phytophthora megakarya and P. palmivora, closely related causal agents of cacao black pod rot, underwent increases in genome sizes and gene numbers by different mechanisms.</title>
        <authorList>
            <person name="Ali S.S."/>
            <person name="Shao J."/>
            <person name="Lary D.J."/>
            <person name="Kronmiller B."/>
            <person name="Shen D."/>
            <person name="Strem M.D."/>
            <person name="Amoako-Attah I."/>
            <person name="Akrofi A.Y."/>
            <person name="Begoude B.A."/>
            <person name="Ten Hoopen G.M."/>
            <person name="Coulibaly K."/>
            <person name="Kebe B.I."/>
            <person name="Melnick R.L."/>
            <person name="Guiltinan M.J."/>
            <person name="Tyler B.M."/>
            <person name="Meinhardt L.W."/>
            <person name="Bailey B.A."/>
        </authorList>
    </citation>
    <scope>NUCLEOTIDE SEQUENCE [LARGE SCALE GENOMIC DNA]</scope>
    <source>
        <strain evidence="4">sbr112.9</strain>
    </source>
</reference>
<dbReference type="PANTHER" id="PTHR37069">
    <property type="entry name" value="DDE_TNP_1_7 DOMAIN-CONTAINING PROTEIN"/>
    <property type="match status" value="1"/>
</dbReference>
<feature type="region of interest" description="Disordered" evidence="1">
    <location>
        <begin position="526"/>
        <end position="551"/>
    </location>
</feature>
<feature type="compositionally biased region" description="Acidic residues" evidence="1">
    <location>
        <begin position="202"/>
        <end position="215"/>
    </location>
</feature>
<dbReference type="AlphaFoldDB" id="A0A2P4WZR6"/>
<feature type="compositionally biased region" description="Basic and acidic residues" evidence="1">
    <location>
        <begin position="84"/>
        <end position="93"/>
    </location>
</feature>
<dbReference type="Proteomes" id="UP000237271">
    <property type="component" value="Unassembled WGS sequence"/>
</dbReference>
<keyword evidence="4" id="KW-1185">Reference proteome</keyword>
<feature type="domain" description="PiggyBac transposable element-derived protein" evidence="2">
    <location>
        <begin position="386"/>
        <end position="629"/>
    </location>
</feature>
<proteinExistence type="predicted"/>
<dbReference type="OrthoDB" id="125608at2759"/>
<feature type="compositionally biased region" description="Basic and acidic residues" evidence="1">
    <location>
        <begin position="184"/>
        <end position="193"/>
    </location>
</feature>
<dbReference type="InterPro" id="IPR029526">
    <property type="entry name" value="PGBD"/>
</dbReference>
<gene>
    <name evidence="3" type="ORF">PHPALM_36511</name>
</gene>
<evidence type="ECO:0000313" key="4">
    <source>
        <dbReference type="Proteomes" id="UP000237271"/>
    </source>
</evidence>
<organism evidence="3 4">
    <name type="scientific">Phytophthora palmivora</name>
    <dbReference type="NCBI Taxonomy" id="4796"/>
    <lineage>
        <taxon>Eukaryota</taxon>
        <taxon>Sar</taxon>
        <taxon>Stramenopiles</taxon>
        <taxon>Oomycota</taxon>
        <taxon>Peronosporomycetes</taxon>
        <taxon>Peronosporales</taxon>
        <taxon>Peronosporaceae</taxon>
        <taxon>Phytophthora</taxon>
    </lineage>
</organism>
<comment type="caution">
    <text evidence="3">The sequence shown here is derived from an EMBL/GenBank/DDBJ whole genome shotgun (WGS) entry which is preliminary data.</text>
</comment>
<protein>
    <recommendedName>
        <fullName evidence="2">PiggyBac transposable element-derived protein domain-containing protein</fullName>
    </recommendedName>
</protein>